<dbReference type="AlphaFoldDB" id="A0A0C9ZEF5"/>
<name>A0A0C9ZEF5_9AGAM</name>
<dbReference type="HOGENOM" id="CLU_1563487_0_0_1"/>
<evidence type="ECO:0000313" key="2">
    <source>
        <dbReference type="Proteomes" id="UP000054018"/>
    </source>
</evidence>
<keyword evidence="2" id="KW-1185">Reference proteome</keyword>
<evidence type="ECO:0000313" key="1">
    <source>
        <dbReference type="EMBL" id="KIK20842.1"/>
    </source>
</evidence>
<gene>
    <name evidence="1" type="ORF">PISMIDRAFT_574517</name>
</gene>
<proteinExistence type="predicted"/>
<protein>
    <submittedName>
        <fullName evidence="1">Uncharacterized protein</fullName>
    </submittedName>
</protein>
<sequence length="171" mass="19839">MRISYSVFMDCTLNNENLERLPVPSIFTVNHQRTVLVKHPRIDRPTWVLRIFLHRHGGFPGSLWLAKYFQGQTGVSSCLNYLGSPVEVECSRPVTPTGFPNGRCRLRLKMFWFETSPCVLGHDPRQNVAPAKLKLYYGYTQAFHPAHRSTDQTYQECMHSTQLHRHTSFFV</sequence>
<reference evidence="2" key="2">
    <citation type="submission" date="2015-01" db="EMBL/GenBank/DDBJ databases">
        <title>Evolutionary Origins and Diversification of the Mycorrhizal Mutualists.</title>
        <authorList>
            <consortium name="DOE Joint Genome Institute"/>
            <consortium name="Mycorrhizal Genomics Consortium"/>
            <person name="Kohler A."/>
            <person name="Kuo A."/>
            <person name="Nagy L.G."/>
            <person name="Floudas D."/>
            <person name="Copeland A."/>
            <person name="Barry K.W."/>
            <person name="Cichocki N."/>
            <person name="Veneault-Fourrey C."/>
            <person name="LaButti K."/>
            <person name="Lindquist E.A."/>
            <person name="Lipzen A."/>
            <person name="Lundell T."/>
            <person name="Morin E."/>
            <person name="Murat C."/>
            <person name="Riley R."/>
            <person name="Ohm R."/>
            <person name="Sun H."/>
            <person name="Tunlid A."/>
            <person name="Henrissat B."/>
            <person name="Grigoriev I.V."/>
            <person name="Hibbett D.S."/>
            <person name="Martin F."/>
        </authorList>
    </citation>
    <scope>NUCLEOTIDE SEQUENCE [LARGE SCALE GENOMIC DNA]</scope>
    <source>
        <strain evidence="2">441</strain>
    </source>
</reference>
<organism evidence="1 2">
    <name type="scientific">Pisolithus microcarpus 441</name>
    <dbReference type="NCBI Taxonomy" id="765257"/>
    <lineage>
        <taxon>Eukaryota</taxon>
        <taxon>Fungi</taxon>
        <taxon>Dikarya</taxon>
        <taxon>Basidiomycota</taxon>
        <taxon>Agaricomycotina</taxon>
        <taxon>Agaricomycetes</taxon>
        <taxon>Agaricomycetidae</taxon>
        <taxon>Boletales</taxon>
        <taxon>Sclerodermatineae</taxon>
        <taxon>Pisolithaceae</taxon>
        <taxon>Pisolithus</taxon>
    </lineage>
</organism>
<reference evidence="1 2" key="1">
    <citation type="submission" date="2014-04" db="EMBL/GenBank/DDBJ databases">
        <authorList>
            <consortium name="DOE Joint Genome Institute"/>
            <person name="Kuo A."/>
            <person name="Kohler A."/>
            <person name="Costa M.D."/>
            <person name="Nagy L.G."/>
            <person name="Floudas D."/>
            <person name="Copeland A."/>
            <person name="Barry K.W."/>
            <person name="Cichocki N."/>
            <person name="Veneault-Fourrey C."/>
            <person name="LaButti K."/>
            <person name="Lindquist E.A."/>
            <person name="Lipzen A."/>
            <person name="Lundell T."/>
            <person name="Morin E."/>
            <person name="Murat C."/>
            <person name="Sun H."/>
            <person name="Tunlid A."/>
            <person name="Henrissat B."/>
            <person name="Grigoriev I.V."/>
            <person name="Hibbett D.S."/>
            <person name="Martin F."/>
            <person name="Nordberg H.P."/>
            <person name="Cantor M.N."/>
            <person name="Hua S.X."/>
        </authorList>
    </citation>
    <scope>NUCLEOTIDE SEQUENCE [LARGE SCALE GENOMIC DNA]</scope>
    <source>
        <strain evidence="1 2">441</strain>
    </source>
</reference>
<dbReference type="Proteomes" id="UP000054018">
    <property type="component" value="Unassembled WGS sequence"/>
</dbReference>
<dbReference type="EMBL" id="KN833759">
    <property type="protein sequence ID" value="KIK20842.1"/>
    <property type="molecule type" value="Genomic_DNA"/>
</dbReference>
<accession>A0A0C9ZEF5</accession>